<dbReference type="AlphaFoldDB" id="A0A173WP51"/>
<evidence type="ECO:0000313" key="3">
    <source>
        <dbReference type="Proteomes" id="UP000095439"/>
    </source>
</evidence>
<dbReference type="EMBL" id="CYYY01000001">
    <property type="protein sequence ID" value="CUN41094.1"/>
    <property type="molecule type" value="Genomic_DNA"/>
</dbReference>
<dbReference type="Proteomes" id="UP000095439">
    <property type="component" value="Unassembled WGS sequence"/>
</dbReference>
<keyword evidence="1" id="KW-1133">Transmembrane helix</keyword>
<reference evidence="2 3" key="1">
    <citation type="submission" date="2015-09" db="EMBL/GenBank/DDBJ databases">
        <authorList>
            <consortium name="Pathogen Informatics"/>
        </authorList>
    </citation>
    <scope>NUCLEOTIDE SEQUENCE [LARGE SCALE GENOMIC DNA]</scope>
    <source>
        <strain evidence="2 3">2789STDY5608866</strain>
    </source>
</reference>
<evidence type="ECO:0000256" key="1">
    <source>
        <dbReference type="SAM" id="Phobius"/>
    </source>
</evidence>
<organism evidence="2 3">
    <name type="scientific">Dorea longicatena</name>
    <dbReference type="NCBI Taxonomy" id="88431"/>
    <lineage>
        <taxon>Bacteria</taxon>
        <taxon>Bacillati</taxon>
        <taxon>Bacillota</taxon>
        <taxon>Clostridia</taxon>
        <taxon>Lachnospirales</taxon>
        <taxon>Lachnospiraceae</taxon>
        <taxon>Dorea</taxon>
    </lineage>
</organism>
<sequence>MKKKETEAQARERRKKQYGCDGLCYGGMNDDGVMCQPCGGIDTCEETRYIEAFATWGAALVILLTPIAMVAGFVLLIVATVKGWI</sequence>
<keyword evidence="1" id="KW-0812">Transmembrane</keyword>
<gene>
    <name evidence="2" type="ORF">ERS852423_00369</name>
</gene>
<name>A0A173WP51_9FIRM</name>
<protein>
    <submittedName>
        <fullName evidence="2">Uncharacterized protein</fullName>
    </submittedName>
</protein>
<keyword evidence="1" id="KW-0472">Membrane</keyword>
<dbReference type="RefSeq" id="WP_055180293.1">
    <property type="nucleotide sequence ID" value="NZ_CABIWY010000001.1"/>
</dbReference>
<feature type="transmembrane region" description="Helical" evidence="1">
    <location>
        <begin position="56"/>
        <end position="81"/>
    </location>
</feature>
<proteinExistence type="predicted"/>
<evidence type="ECO:0000313" key="2">
    <source>
        <dbReference type="EMBL" id="CUN41094.1"/>
    </source>
</evidence>
<accession>A0A173WP51</accession>